<accession>A0ABC8V357</accession>
<dbReference type="Proteomes" id="UP001642360">
    <property type="component" value="Unassembled WGS sequence"/>
</dbReference>
<protein>
    <submittedName>
        <fullName evidence="1">Uncharacterized protein</fullName>
    </submittedName>
</protein>
<feature type="non-terminal residue" evidence="1">
    <location>
        <position position="1"/>
    </location>
</feature>
<evidence type="ECO:0000313" key="1">
    <source>
        <dbReference type="EMBL" id="CAK9187765.1"/>
    </source>
</evidence>
<dbReference type="AlphaFoldDB" id="A0ABC8V357"/>
<keyword evidence="2" id="KW-1185">Reference proteome</keyword>
<organism evidence="1 2">
    <name type="scientific">Ilex paraguariensis</name>
    <name type="common">yerba mate</name>
    <dbReference type="NCBI Taxonomy" id="185542"/>
    <lineage>
        <taxon>Eukaryota</taxon>
        <taxon>Viridiplantae</taxon>
        <taxon>Streptophyta</taxon>
        <taxon>Embryophyta</taxon>
        <taxon>Tracheophyta</taxon>
        <taxon>Spermatophyta</taxon>
        <taxon>Magnoliopsida</taxon>
        <taxon>eudicotyledons</taxon>
        <taxon>Gunneridae</taxon>
        <taxon>Pentapetalae</taxon>
        <taxon>asterids</taxon>
        <taxon>campanulids</taxon>
        <taxon>Aquifoliales</taxon>
        <taxon>Aquifoliaceae</taxon>
        <taxon>Ilex</taxon>
    </lineage>
</organism>
<comment type="caution">
    <text evidence="1">The sequence shown here is derived from an EMBL/GenBank/DDBJ whole genome shotgun (WGS) entry which is preliminary data.</text>
</comment>
<reference evidence="1 2" key="1">
    <citation type="submission" date="2024-02" db="EMBL/GenBank/DDBJ databases">
        <authorList>
            <person name="Vignale AGUSTIN F."/>
            <person name="Sosa J E."/>
            <person name="Modenutti C."/>
        </authorList>
    </citation>
    <scope>NUCLEOTIDE SEQUENCE [LARGE SCALE GENOMIC DNA]</scope>
</reference>
<gene>
    <name evidence="1" type="ORF">ILEXP_LOCUS58356</name>
</gene>
<sequence length="64" mass="7399">FRPSTNAALNRLKLKHKVSEPIKEVSLDGVEVQDPDWFLLYQQILDDLDATFNQLKIFVLLSNL</sequence>
<proteinExistence type="predicted"/>
<feature type="non-terminal residue" evidence="1">
    <location>
        <position position="64"/>
    </location>
</feature>
<name>A0ABC8V357_9AQUA</name>
<evidence type="ECO:0000313" key="2">
    <source>
        <dbReference type="Proteomes" id="UP001642360"/>
    </source>
</evidence>
<dbReference type="EMBL" id="CAUOFW020010135">
    <property type="protein sequence ID" value="CAK9187765.1"/>
    <property type="molecule type" value="Genomic_DNA"/>
</dbReference>